<evidence type="ECO:0000256" key="2">
    <source>
        <dbReference type="SAM" id="Phobius"/>
    </source>
</evidence>
<dbReference type="InterPro" id="IPR042635">
    <property type="entry name" value="MEGF10/SREC1/2-like"/>
</dbReference>
<feature type="domain" description="EGF-like" evidence="3">
    <location>
        <begin position="241"/>
        <end position="276"/>
    </location>
</feature>
<keyword evidence="4" id="KW-1185">Reference proteome</keyword>
<feature type="transmembrane region" description="Helical" evidence="2">
    <location>
        <begin position="6"/>
        <end position="26"/>
    </location>
</feature>
<evidence type="ECO:0000256" key="1">
    <source>
        <dbReference type="ARBA" id="ARBA00022536"/>
    </source>
</evidence>
<dbReference type="GeneID" id="111112849"/>
<feature type="domain" description="EGF-like" evidence="3">
    <location>
        <begin position="333"/>
        <end position="366"/>
    </location>
</feature>
<feature type="transmembrane region" description="Helical" evidence="2">
    <location>
        <begin position="521"/>
        <end position="543"/>
    </location>
</feature>
<dbReference type="SMART" id="SM00181">
    <property type="entry name" value="EGF"/>
    <property type="match status" value="7"/>
</dbReference>
<dbReference type="Proteomes" id="UP000694844">
    <property type="component" value="Chromosome 9"/>
</dbReference>
<dbReference type="RefSeq" id="XP_022306410.1">
    <property type="nucleotide sequence ID" value="XM_022450702.1"/>
</dbReference>
<feature type="domain" description="EGF-like" evidence="3">
    <location>
        <begin position="423"/>
        <end position="458"/>
    </location>
</feature>
<keyword evidence="2" id="KW-1133">Transmembrane helix</keyword>
<evidence type="ECO:0000259" key="3">
    <source>
        <dbReference type="SMART" id="SM00181"/>
    </source>
</evidence>
<dbReference type="Gene3D" id="2.60.120.260">
    <property type="entry name" value="Galactose-binding domain-like"/>
    <property type="match status" value="1"/>
</dbReference>
<dbReference type="InterPro" id="IPR000742">
    <property type="entry name" value="EGF"/>
</dbReference>
<dbReference type="SUPFAM" id="SSF49785">
    <property type="entry name" value="Galactose-binding domain-like"/>
    <property type="match status" value="1"/>
</dbReference>
<sequence length="597" mass="65838">MWIFSLIIGIVYTFNMFSSAFENIALHKPSYQQQRFSGLAENLTQASNAVDGLKTNLSVWGGQCAISENYRKSVFLWINLTSILSIHHIIIYFRTENEPWDPSNHLTQRPLGFSLYVSNTTNRSEGTLCFKDTSFTQNTIPAVFNTTCPVHGQYIIYYNERLPGVTYPQDYSQFAFNNLCEVEVYGCSRPGFYGDNCSIPCLDPHCKYCDLRTGTCRGGCYPGYQGHTCELECADGFYGDECQKQCGHCINMIQCHHVTGTCSGGCEPGYKGDNCIQMCDIGTFGLHCNEICGQCQDVNDCLQTNGSCLSGCSSGYQGDLCKTSCPNGTFGLGCVNQCNSTCRGCNNINGLCDTGCYPGWMGIYCHQTCSTGYYGDNCSMDCGYCLNDETCHHINGRCLSGCGIGYHPPFCTNECYNNTYGQDCVETCGHCSDSKPCHLINGSCVNGCAPGFKGTKCVEECDMGHYGIGCLQECSSFCKTSRDCHHVTGYCKDGCKSGWQGNDCLEVYKPLDSSNNLPPTFYIVLGLFCASLLLNGLFIAYIITLRKSRDTKVYKPELSFKKKNAGQDGEAEYDSVNEGYQELGVLGISMRTYDTLQ</sequence>
<organism evidence="4 5">
    <name type="scientific">Crassostrea virginica</name>
    <name type="common">Eastern oyster</name>
    <dbReference type="NCBI Taxonomy" id="6565"/>
    <lineage>
        <taxon>Eukaryota</taxon>
        <taxon>Metazoa</taxon>
        <taxon>Spiralia</taxon>
        <taxon>Lophotrochozoa</taxon>
        <taxon>Mollusca</taxon>
        <taxon>Bivalvia</taxon>
        <taxon>Autobranchia</taxon>
        <taxon>Pteriomorphia</taxon>
        <taxon>Ostreida</taxon>
        <taxon>Ostreoidea</taxon>
        <taxon>Ostreidae</taxon>
        <taxon>Crassostrea</taxon>
    </lineage>
</organism>
<evidence type="ECO:0000313" key="5">
    <source>
        <dbReference type="RefSeq" id="XP_022306410.1"/>
    </source>
</evidence>
<keyword evidence="2" id="KW-0812">Transmembrane</keyword>
<reference evidence="5" key="1">
    <citation type="submission" date="2025-08" db="UniProtKB">
        <authorList>
            <consortium name="RefSeq"/>
        </authorList>
    </citation>
    <scope>IDENTIFICATION</scope>
    <source>
        <tissue evidence="5">Whole sample</tissue>
    </source>
</reference>
<accession>A0A8B8BSZ0</accession>
<feature type="domain" description="EGF-like" evidence="3">
    <location>
        <begin position="377"/>
        <end position="412"/>
    </location>
</feature>
<name>A0A8B8BSZ0_CRAVI</name>
<proteinExistence type="predicted"/>
<dbReference type="InterPro" id="IPR008979">
    <property type="entry name" value="Galactose-bd-like_sf"/>
</dbReference>
<dbReference type="PANTHER" id="PTHR24043">
    <property type="entry name" value="SCAVENGER RECEPTOR CLASS F"/>
    <property type="match status" value="1"/>
</dbReference>
<dbReference type="Gene3D" id="2.170.300.10">
    <property type="entry name" value="Tie2 ligand-binding domain superfamily"/>
    <property type="match status" value="2"/>
</dbReference>
<evidence type="ECO:0000313" key="4">
    <source>
        <dbReference type="Proteomes" id="UP000694844"/>
    </source>
</evidence>
<feature type="domain" description="EGF-like" evidence="3">
    <location>
        <begin position="473"/>
        <end position="505"/>
    </location>
</feature>
<dbReference type="PANTHER" id="PTHR24043:SF8">
    <property type="entry name" value="EGF-LIKE DOMAIN-CONTAINING PROTEIN"/>
    <property type="match status" value="1"/>
</dbReference>
<dbReference type="OrthoDB" id="6156466at2759"/>
<keyword evidence="1" id="KW-0245">EGF-like domain</keyword>
<dbReference type="GO" id="GO:0005044">
    <property type="term" value="F:scavenger receptor activity"/>
    <property type="evidence" value="ECO:0007669"/>
    <property type="project" value="InterPro"/>
</dbReference>
<dbReference type="KEGG" id="cvn:111112849"/>
<feature type="domain" description="EGF-like" evidence="3">
    <location>
        <begin position="287"/>
        <end position="322"/>
    </location>
</feature>
<gene>
    <name evidence="5" type="primary">LOC111112849</name>
</gene>
<protein>
    <submittedName>
        <fullName evidence="5">Multiple epidermal growth factor-like domains protein 10</fullName>
    </submittedName>
</protein>
<dbReference type="AlphaFoldDB" id="A0A8B8BSZ0"/>
<feature type="domain" description="EGF-like" evidence="3">
    <location>
        <begin position="196"/>
        <end position="230"/>
    </location>
</feature>
<keyword evidence="2" id="KW-0472">Membrane</keyword>
<feature type="transmembrane region" description="Helical" evidence="2">
    <location>
        <begin position="74"/>
        <end position="93"/>
    </location>
</feature>